<protein>
    <submittedName>
        <fullName evidence="1">Uncharacterized protein</fullName>
    </submittedName>
</protein>
<dbReference type="eggNOG" id="ENOG502TAWG">
    <property type="taxonomic scope" value="Eukaryota"/>
</dbReference>
<evidence type="ECO:0000313" key="2">
    <source>
        <dbReference type="Proteomes" id="UP000008281"/>
    </source>
</evidence>
<sequence>MSVSRDVFQTNTELAKFRHPSSTTRIVPIDTRVSVGSDGAQFKARAGAVEWKHDNGGSISAARVGGNLGFSGDGMNAGFEGKAVWAEKKFGPVHVGAGANVDTEMKMSADGVGVTALGWGFQAGNNGYGIRTPFCNITI</sequence>
<evidence type="ECO:0000313" key="1">
    <source>
        <dbReference type="EMBL" id="EFO99657.1"/>
    </source>
</evidence>
<dbReference type="InParanoid" id="E3NJ39"/>
<dbReference type="HOGENOM" id="CLU_1847000_0_0_1"/>
<reference evidence="1" key="1">
    <citation type="submission" date="2007-07" db="EMBL/GenBank/DDBJ databases">
        <title>PCAP assembly of the Caenorhabditis remanei genome.</title>
        <authorList>
            <consortium name="The Caenorhabditis remanei Sequencing Consortium"/>
            <person name="Wilson R.K."/>
        </authorList>
    </citation>
    <scope>NUCLEOTIDE SEQUENCE [LARGE SCALE GENOMIC DNA]</scope>
    <source>
        <strain evidence="1">PB4641</strain>
    </source>
</reference>
<organism evidence="2">
    <name type="scientific">Caenorhabditis remanei</name>
    <name type="common">Caenorhabditis vulgaris</name>
    <dbReference type="NCBI Taxonomy" id="31234"/>
    <lineage>
        <taxon>Eukaryota</taxon>
        <taxon>Metazoa</taxon>
        <taxon>Ecdysozoa</taxon>
        <taxon>Nematoda</taxon>
        <taxon>Chromadorea</taxon>
        <taxon>Rhabditida</taxon>
        <taxon>Rhabditina</taxon>
        <taxon>Rhabditomorpha</taxon>
        <taxon>Rhabditoidea</taxon>
        <taxon>Rhabditidae</taxon>
        <taxon>Peloderinae</taxon>
        <taxon>Caenorhabditis</taxon>
    </lineage>
</organism>
<gene>
    <name evidence="1" type="ORF">CRE_23764</name>
</gene>
<keyword evidence="2" id="KW-1185">Reference proteome</keyword>
<accession>E3NJ39</accession>
<name>E3NJ39_CAERE</name>
<dbReference type="Proteomes" id="UP000008281">
    <property type="component" value="Unassembled WGS sequence"/>
</dbReference>
<dbReference type="OrthoDB" id="5852160at2759"/>
<dbReference type="EMBL" id="DS268724">
    <property type="protein sequence ID" value="EFO99657.1"/>
    <property type="molecule type" value="Genomic_DNA"/>
</dbReference>
<dbReference type="STRING" id="31234.E3NJ39"/>
<proteinExistence type="predicted"/>
<dbReference type="AlphaFoldDB" id="E3NJ39"/>